<protein>
    <submittedName>
        <fullName evidence="1">Uncharacterized protein</fullName>
    </submittedName>
</protein>
<keyword evidence="2" id="KW-1185">Reference proteome</keyword>
<reference evidence="2" key="1">
    <citation type="journal article" date="2023" name="Front. Plant Sci.">
        <title>Chromosomal-level genome assembly of Melastoma candidum provides insights into trichome evolution.</title>
        <authorList>
            <person name="Zhong Y."/>
            <person name="Wu W."/>
            <person name="Sun C."/>
            <person name="Zou P."/>
            <person name="Liu Y."/>
            <person name="Dai S."/>
            <person name="Zhou R."/>
        </authorList>
    </citation>
    <scope>NUCLEOTIDE SEQUENCE [LARGE SCALE GENOMIC DNA]</scope>
</reference>
<gene>
    <name evidence="1" type="ORF">MLD38_020825</name>
</gene>
<evidence type="ECO:0000313" key="2">
    <source>
        <dbReference type="Proteomes" id="UP001057402"/>
    </source>
</evidence>
<accession>A0ACB9QF33</accession>
<dbReference type="Proteomes" id="UP001057402">
    <property type="component" value="Chromosome 6"/>
</dbReference>
<proteinExistence type="predicted"/>
<evidence type="ECO:0000313" key="1">
    <source>
        <dbReference type="EMBL" id="KAI4364773.1"/>
    </source>
</evidence>
<sequence length="167" mass="18438">MGIFSKVTGFFGFRNPRDGGDDHDDNQGDHDRHQLGGPGDGSDDRDENFRENGVPRRGFSVQVAVERPGLGPILAPCNSGDGGIQGLKWCTRRLRMDEDGDVAHEFLDEVVDSDPSLSPSLATALEQVEKPPLPRFQVRPAMVKNQAMDVDGKLQFCVEHQGRLQWV</sequence>
<organism evidence="1 2">
    <name type="scientific">Melastoma candidum</name>
    <dbReference type="NCBI Taxonomy" id="119954"/>
    <lineage>
        <taxon>Eukaryota</taxon>
        <taxon>Viridiplantae</taxon>
        <taxon>Streptophyta</taxon>
        <taxon>Embryophyta</taxon>
        <taxon>Tracheophyta</taxon>
        <taxon>Spermatophyta</taxon>
        <taxon>Magnoliopsida</taxon>
        <taxon>eudicotyledons</taxon>
        <taxon>Gunneridae</taxon>
        <taxon>Pentapetalae</taxon>
        <taxon>rosids</taxon>
        <taxon>malvids</taxon>
        <taxon>Myrtales</taxon>
        <taxon>Melastomataceae</taxon>
        <taxon>Melastomatoideae</taxon>
        <taxon>Melastomateae</taxon>
        <taxon>Melastoma</taxon>
    </lineage>
</organism>
<dbReference type="EMBL" id="CM042885">
    <property type="protein sequence ID" value="KAI4364773.1"/>
    <property type="molecule type" value="Genomic_DNA"/>
</dbReference>
<comment type="caution">
    <text evidence="1">The sequence shown here is derived from an EMBL/GenBank/DDBJ whole genome shotgun (WGS) entry which is preliminary data.</text>
</comment>
<name>A0ACB9QF33_9MYRT</name>